<reference evidence="1 2" key="1">
    <citation type="journal article" date="2012" name="BMC Genomics">
        <title>Comparative genomics of the white-rot fungi, Phanerochaete carnosa and P. chrysosporium, to elucidate the genetic basis of the distinct wood types they colonize.</title>
        <authorList>
            <person name="Suzuki H."/>
            <person name="MacDonald J."/>
            <person name="Syed K."/>
            <person name="Salamov A."/>
            <person name="Hori C."/>
            <person name="Aerts A."/>
            <person name="Henrissat B."/>
            <person name="Wiebenga A."/>
            <person name="vanKuyk P.A."/>
            <person name="Barry K."/>
            <person name="Lindquist E."/>
            <person name="LaButti K."/>
            <person name="Lapidus A."/>
            <person name="Lucas S."/>
            <person name="Coutinho P."/>
            <person name="Gong Y."/>
            <person name="Samejima M."/>
            <person name="Mahadevan R."/>
            <person name="Abou-Zaid M."/>
            <person name="de Vries R.P."/>
            <person name="Igarashi K."/>
            <person name="Yadav J.S."/>
            <person name="Grigoriev I.V."/>
            <person name="Master E.R."/>
        </authorList>
    </citation>
    <scope>NUCLEOTIDE SEQUENCE [LARGE SCALE GENOMIC DNA]</scope>
    <source>
        <strain evidence="1 2">HHB-10118-sp</strain>
    </source>
</reference>
<gene>
    <name evidence="1" type="ORF">PHACADRAFT_67636</name>
</gene>
<dbReference type="InParanoid" id="K5X6P4"/>
<dbReference type="Proteomes" id="UP000008370">
    <property type="component" value="Unassembled WGS sequence"/>
</dbReference>
<keyword evidence="2" id="KW-1185">Reference proteome</keyword>
<dbReference type="AlphaFoldDB" id="K5X6P4"/>
<dbReference type="RefSeq" id="XP_007393861.1">
    <property type="nucleotide sequence ID" value="XM_007393799.1"/>
</dbReference>
<name>K5X6P4_PHACS</name>
<accession>K5X6P4</accession>
<dbReference type="EMBL" id="JH930470">
    <property type="protein sequence ID" value="EKM58552.1"/>
    <property type="molecule type" value="Genomic_DNA"/>
</dbReference>
<organism evidence="1 2">
    <name type="scientific">Phanerochaete carnosa (strain HHB-10118-sp)</name>
    <name type="common">White-rot fungus</name>
    <name type="synonym">Peniophora carnosa</name>
    <dbReference type="NCBI Taxonomy" id="650164"/>
    <lineage>
        <taxon>Eukaryota</taxon>
        <taxon>Fungi</taxon>
        <taxon>Dikarya</taxon>
        <taxon>Basidiomycota</taxon>
        <taxon>Agaricomycotina</taxon>
        <taxon>Agaricomycetes</taxon>
        <taxon>Polyporales</taxon>
        <taxon>Phanerochaetaceae</taxon>
        <taxon>Phanerochaete</taxon>
    </lineage>
</organism>
<protein>
    <submittedName>
        <fullName evidence="1">Uncharacterized protein</fullName>
    </submittedName>
</protein>
<evidence type="ECO:0000313" key="1">
    <source>
        <dbReference type="EMBL" id="EKM58552.1"/>
    </source>
</evidence>
<proteinExistence type="predicted"/>
<dbReference type="HOGENOM" id="CLU_2446717_0_0_1"/>
<dbReference type="KEGG" id="pco:PHACADRAFT_67636"/>
<feature type="non-terminal residue" evidence="1">
    <location>
        <position position="1"/>
    </location>
</feature>
<sequence>GIKCSRRCTYGNPVQSRSGTYRCLGSNDNQDPCDGTYNVTPEHVCAWQLYVDHKVPQLVSSNAALRQQGYTALFMKTDTEDFAADSINRA</sequence>
<evidence type="ECO:0000313" key="2">
    <source>
        <dbReference type="Proteomes" id="UP000008370"/>
    </source>
</evidence>
<feature type="non-terminal residue" evidence="1">
    <location>
        <position position="90"/>
    </location>
</feature>
<dbReference type="GeneID" id="18920239"/>